<sequence length="15" mass="1621">MFPLTTSRGTAPRVS</sequence>
<organism evidence="1 2">
    <name type="scientific">Portunus trituberculatus</name>
    <name type="common">Swimming crab</name>
    <name type="synonym">Neptunus trituberculatus</name>
    <dbReference type="NCBI Taxonomy" id="210409"/>
    <lineage>
        <taxon>Eukaryota</taxon>
        <taxon>Metazoa</taxon>
        <taxon>Ecdysozoa</taxon>
        <taxon>Arthropoda</taxon>
        <taxon>Crustacea</taxon>
        <taxon>Multicrustacea</taxon>
        <taxon>Malacostraca</taxon>
        <taxon>Eumalacostraca</taxon>
        <taxon>Eucarida</taxon>
        <taxon>Decapoda</taxon>
        <taxon>Pleocyemata</taxon>
        <taxon>Brachyura</taxon>
        <taxon>Eubrachyura</taxon>
        <taxon>Portunoidea</taxon>
        <taxon>Portunidae</taxon>
        <taxon>Portuninae</taxon>
        <taxon>Portunus</taxon>
    </lineage>
</organism>
<name>A0A5B7GAF7_PORTR</name>
<reference evidence="1 2" key="1">
    <citation type="submission" date="2019-05" db="EMBL/GenBank/DDBJ databases">
        <title>Another draft genome of Portunus trituberculatus and its Hox gene families provides insights of decapod evolution.</title>
        <authorList>
            <person name="Jeong J.-H."/>
            <person name="Song I."/>
            <person name="Kim S."/>
            <person name="Choi T."/>
            <person name="Kim D."/>
            <person name="Ryu S."/>
            <person name="Kim W."/>
        </authorList>
    </citation>
    <scope>NUCLEOTIDE SEQUENCE [LARGE SCALE GENOMIC DNA]</scope>
    <source>
        <tissue evidence="1">Muscle</tissue>
    </source>
</reference>
<protein>
    <submittedName>
        <fullName evidence="1">Uncharacterized protein</fullName>
    </submittedName>
</protein>
<keyword evidence="2" id="KW-1185">Reference proteome</keyword>
<gene>
    <name evidence="1" type="ORF">E2C01_048394</name>
</gene>
<accession>A0A5B7GAF7</accession>
<proteinExistence type="predicted"/>
<dbReference type="Proteomes" id="UP000324222">
    <property type="component" value="Unassembled WGS sequence"/>
</dbReference>
<dbReference type="EMBL" id="VSRR010012382">
    <property type="protein sequence ID" value="MPC54476.1"/>
    <property type="molecule type" value="Genomic_DNA"/>
</dbReference>
<evidence type="ECO:0000313" key="2">
    <source>
        <dbReference type="Proteomes" id="UP000324222"/>
    </source>
</evidence>
<comment type="caution">
    <text evidence="1">The sequence shown here is derived from an EMBL/GenBank/DDBJ whole genome shotgun (WGS) entry which is preliminary data.</text>
</comment>
<evidence type="ECO:0000313" key="1">
    <source>
        <dbReference type="EMBL" id="MPC54476.1"/>
    </source>
</evidence>